<accession>A0A3P3ZMK9</accession>
<evidence type="ECO:0000256" key="3">
    <source>
        <dbReference type="ARBA" id="ARBA00022692"/>
    </source>
</evidence>
<proteinExistence type="predicted"/>
<dbReference type="InterPro" id="IPR032818">
    <property type="entry name" value="DedA-like"/>
</dbReference>
<organism evidence="8">
    <name type="scientific">mine drainage metagenome</name>
    <dbReference type="NCBI Taxonomy" id="410659"/>
    <lineage>
        <taxon>unclassified sequences</taxon>
        <taxon>metagenomes</taxon>
        <taxon>ecological metagenomes</taxon>
    </lineage>
</organism>
<feature type="transmembrane region" description="Helical" evidence="6">
    <location>
        <begin position="190"/>
        <end position="207"/>
    </location>
</feature>
<sequence>MDILHFLAHLDDHLVALSQQYGYAADLILFLIILSETGLVIAPLLPGDSLLFVAGAVATGNALTPGPFNLPLLWVVLSAGAFLGNQLNFQIGRWIGPKVFHWERSVLFNPRHLAEAHAFYEHHGGKTIVMARFIPIVRTYAPFVAGVGDMAHGRFAFFNAIGAITWVGSLLLAGHWFGNVPFVKGHLTEMILGIVALTLLPIGVATLRHTLRRSR</sequence>
<keyword evidence="5 6" id="KW-0472">Membrane</keyword>
<evidence type="ECO:0000256" key="6">
    <source>
        <dbReference type="SAM" id="Phobius"/>
    </source>
</evidence>
<keyword evidence="4 6" id="KW-1133">Transmembrane helix</keyword>
<feature type="transmembrane region" description="Helical" evidence="6">
    <location>
        <begin position="21"/>
        <end position="46"/>
    </location>
</feature>
<evidence type="ECO:0000256" key="5">
    <source>
        <dbReference type="ARBA" id="ARBA00023136"/>
    </source>
</evidence>
<evidence type="ECO:0000313" key="8">
    <source>
        <dbReference type="EMBL" id="VAY87274.1"/>
    </source>
</evidence>
<feature type="transmembrane region" description="Helical" evidence="6">
    <location>
        <begin position="156"/>
        <end position="178"/>
    </location>
</feature>
<dbReference type="AlphaFoldDB" id="A0A3P3ZMK9"/>
<protein>
    <submittedName>
        <fullName evidence="8">Protein DedA</fullName>
    </submittedName>
</protein>
<dbReference type="Pfam" id="PF09335">
    <property type="entry name" value="VTT_dom"/>
    <property type="match status" value="1"/>
</dbReference>
<dbReference type="InterPro" id="IPR032816">
    <property type="entry name" value="VTT_dom"/>
</dbReference>
<dbReference type="GO" id="GO:0005886">
    <property type="term" value="C:plasma membrane"/>
    <property type="evidence" value="ECO:0007669"/>
    <property type="project" value="UniProtKB-SubCell"/>
</dbReference>
<reference evidence="8" key="1">
    <citation type="submission" date="2018-10" db="EMBL/GenBank/DDBJ databases">
        <authorList>
            <person name="Plewniak F."/>
        </authorList>
    </citation>
    <scope>NUCLEOTIDE SEQUENCE</scope>
</reference>
<comment type="subcellular location">
    <subcellularLocation>
        <location evidence="1">Cell membrane</location>
        <topology evidence="1">Multi-pass membrane protein</topology>
    </subcellularLocation>
</comment>
<keyword evidence="2" id="KW-1003">Cell membrane</keyword>
<dbReference type="PANTHER" id="PTHR30353:SF0">
    <property type="entry name" value="TRANSMEMBRANE PROTEIN"/>
    <property type="match status" value="1"/>
</dbReference>
<evidence type="ECO:0000259" key="7">
    <source>
        <dbReference type="Pfam" id="PF09335"/>
    </source>
</evidence>
<evidence type="ECO:0000256" key="4">
    <source>
        <dbReference type="ARBA" id="ARBA00022989"/>
    </source>
</evidence>
<feature type="transmembrane region" description="Helical" evidence="6">
    <location>
        <begin position="66"/>
        <end position="84"/>
    </location>
</feature>
<evidence type="ECO:0000256" key="1">
    <source>
        <dbReference type="ARBA" id="ARBA00004651"/>
    </source>
</evidence>
<feature type="domain" description="VTT" evidence="7">
    <location>
        <begin position="45"/>
        <end position="175"/>
    </location>
</feature>
<evidence type="ECO:0000256" key="2">
    <source>
        <dbReference type="ARBA" id="ARBA00022475"/>
    </source>
</evidence>
<gene>
    <name evidence="8" type="primary">dedA</name>
    <name evidence="8" type="ORF">CARN8_190005</name>
</gene>
<name>A0A3P3ZMK9_9ZZZZ</name>
<dbReference type="EMBL" id="UOYP01000101">
    <property type="protein sequence ID" value="VAY87274.1"/>
    <property type="molecule type" value="Genomic_DNA"/>
</dbReference>
<dbReference type="PANTHER" id="PTHR30353">
    <property type="entry name" value="INNER MEMBRANE PROTEIN DEDA-RELATED"/>
    <property type="match status" value="1"/>
</dbReference>
<keyword evidence="3 6" id="KW-0812">Transmembrane</keyword>